<dbReference type="InterPro" id="IPR001387">
    <property type="entry name" value="Cro/C1-type_HTH"/>
</dbReference>
<evidence type="ECO:0000256" key="2">
    <source>
        <dbReference type="ARBA" id="ARBA00023125"/>
    </source>
</evidence>
<dbReference type="InterPro" id="IPR014710">
    <property type="entry name" value="RmlC-like_jellyroll"/>
</dbReference>
<dbReference type="CDD" id="cd00093">
    <property type="entry name" value="HTH_XRE"/>
    <property type="match status" value="1"/>
</dbReference>
<evidence type="ECO:0000256" key="3">
    <source>
        <dbReference type="ARBA" id="ARBA00023163"/>
    </source>
</evidence>
<organism evidence="5 6">
    <name type="scientific">Sedimenticola selenatireducens</name>
    <dbReference type="NCBI Taxonomy" id="191960"/>
    <lineage>
        <taxon>Bacteria</taxon>
        <taxon>Pseudomonadati</taxon>
        <taxon>Pseudomonadota</taxon>
        <taxon>Gammaproteobacteria</taxon>
        <taxon>Chromatiales</taxon>
        <taxon>Sedimenticolaceae</taxon>
        <taxon>Sedimenticola</taxon>
    </lineage>
</organism>
<dbReference type="PANTHER" id="PTHR46797:SF23">
    <property type="entry name" value="HTH-TYPE TRANSCRIPTIONAL REGULATOR SUTR"/>
    <property type="match status" value="1"/>
</dbReference>
<dbReference type="AlphaFoldDB" id="A0A2N6CWX9"/>
<dbReference type="GO" id="GO:0016787">
    <property type="term" value="F:hydrolase activity"/>
    <property type="evidence" value="ECO:0007669"/>
    <property type="project" value="UniProtKB-KW"/>
</dbReference>
<sequence length="193" mass="21340">MDNEVYSMITNLVGNRIREMRARRKITQQQLADSASIPRATLATIEKDESNPSLAAVYKIAVALNCTIDDLLEKQHNRVEVIRRENMGRSESGDGNYRATTVSPLGNPAYSQQTFTLAPASTYVGKPHPPGSEEYLYILDGELTLEVAGEQIPLTEGDSAHFRGNINHSYHNTGNMAARGMVTIIEVPELNEH</sequence>
<keyword evidence="5" id="KW-0378">Hydrolase</keyword>
<proteinExistence type="predicted"/>
<dbReference type="PROSITE" id="PS50943">
    <property type="entry name" value="HTH_CROC1"/>
    <property type="match status" value="1"/>
</dbReference>
<evidence type="ECO:0000259" key="4">
    <source>
        <dbReference type="PROSITE" id="PS50943"/>
    </source>
</evidence>
<dbReference type="Pfam" id="PF07883">
    <property type="entry name" value="Cupin_2"/>
    <property type="match status" value="1"/>
</dbReference>
<dbReference type="PANTHER" id="PTHR46797">
    <property type="entry name" value="HTH-TYPE TRANSCRIPTIONAL REGULATOR"/>
    <property type="match status" value="1"/>
</dbReference>
<reference evidence="5 6" key="1">
    <citation type="submission" date="2017-11" db="EMBL/GenBank/DDBJ databases">
        <title>Genome-resolved metagenomics identifies genetic mobility, metabolic interactions, and unexpected diversity in perchlorate-reducing communities.</title>
        <authorList>
            <person name="Barnum T.P."/>
            <person name="Figueroa I.A."/>
            <person name="Carlstrom C.I."/>
            <person name="Lucas L.N."/>
            <person name="Engelbrektson A.L."/>
            <person name="Coates J.D."/>
        </authorList>
    </citation>
    <scope>NUCLEOTIDE SEQUENCE [LARGE SCALE GENOMIC DNA]</scope>
    <source>
        <strain evidence="5">BM301</strain>
    </source>
</reference>
<name>A0A2N6CWX9_9GAMM</name>
<dbReference type="InterPro" id="IPR011051">
    <property type="entry name" value="RmlC_Cupin_sf"/>
</dbReference>
<protein>
    <submittedName>
        <fullName evidence="5">(S)-ureidoglycine aminohydrolase</fullName>
    </submittedName>
</protein>
<dbReference type="Pfam" id="PF01381">
    <property type="entry name" value="HTH_3"/>
    <property type="match status" value="1"/>
</dbReference>
<dbReference type="GO" id="GO:0005829">
    <property type="term" value="C:cytosol"/>
    <property type="evidence" value="ECO:0007669"/>
    <property type="project" value="TreeGrafter"/>
</dbReference>
<evidence type="ECO:0000313" key="6">
    <source>
        <dbReference type="Proteomes" id="UP000235015"/>
    </source>
</evidence>
<dbReference type="InterPro" id="IPR050807">
    <property type="entry name" value="TransReg_Diox_bact_type"/>
</dbReference>
<dbReference type="SUPFAM" id="SSF47413">
    <property type="entry name" value="lambda repressor-like DNA-binding domains"/>
    <property type="match status" value="1"/>
</dbReference>
<dbReference type="Gene3D" id="2.60.120.10">
    <property type="entry name" value="Jelly Rolls"/>
    <property type="match status" value="1"/>
</dbReference>
<comment type="caution">
    <text evidence="5">The sequence shown here is derived from an EMBL/GenBank/DDBJ whole genome shotgun (WGS) entry which is preliminary data.</text>
</comment>
<dbReference type="Proteomes" id="UP000235015">
    <property type="component" value="Unassembled WGS sequence"/>
</dbReference>
<dbReference type="CDD" id="cd02209">
    <property type="entry name" value="cupin_XRE_C"/>
    <property type="match status" value="1"/>
</dbReference>
<feature type="domain" description="HTH cro/C1-type" evidence="4">
    <location>
        <begin position="17"/>
        <end position="71"/>
    </location>
</feature>
<accession>A0A2N6CWX9</accession>
<keyword evidence="2" id="KW-0238">DNA-binding</keyword>
<evidence type="ECO:0000313" key="5">
    <source>
        <dbReference type="EMBL" id="PLX61771.1"/>
    </source>
</evidence>
<dbReference type="InterPro" id="IPR010982">
    <property type="entry name" value="Lambda_DNA-bd_dom_sf"/>
</dbReference>
<gene>
    <name evidence="5" type="ORF">C0630_09545</name>
</gene>
<keyword evidence="3" id="KW-0804">Transcription</keyword>
<dbReference type="STRING" id="1111735.GCA_000428045_03742"/>
<dbReference type="SUPFAM" id="SSF51182">
    <property type="entry name" value="RmlC-like cupins"/>
    <property type="match status" value="1"/>
</dbReference>
<dbReference type="GO" id="GO:0003700">
    <property type="term" value="F:DNA-binding transcription factor activity"/>
    <property type="evidence" value="ECO:0007669"/>
    <property type="project" value="TreeGrafter"/>
</dbReference>
<dbReference type="GO" id="GO:0003677">
    <property type="term" value="F:DNA binding"/>
    <property type="evidence" value="ECO:0007669"/>
    <property type="project" value="UniProtKB-KW"/>
</dbReference>
<dbReference type="InterPro" id="IPR013096">
    <property type="entry name" value="Cupin_2"/>
</dbReference>
<keyword evidence="1" id="KW-0805">Transcription regulation</keyword>
<dbReference type="Gene3D" id="1.10.260.40">
    <property type="entry name" value="lambda repressor-like DNA-binding domains"/>
    <property type="match status" value="1"/>
</dbReference>
<evidence type="ECO:0000256" key="1">
    <source>
        <dbReference type="ARBA" id="ARBA00023015"/>
    </source>
</evidence>
<dbReference type="SMART" id="SM00530">
    <property type="entry name" value="HTH_XRE"/>
    <property type="match status" value="1"/>
</dbReference>
<dbReference type="EMBL" id="PKUN01000010">
    <property type="protein sequence ID" value="PLX61771.1"/>
    <property type="molecule type" value="Genomic_DNA"/>
</dbReference>